<dbReference type="InterPro" id="IPR037181">
    <property type="entry name" value="SUFU_N"/>
</dbReference>
<organism evidence="2 3">
    <name type="scientific">Povalibacter uvarum</name>
    <dbReference type="NCBI Taxonomy" id="732238"/>
    <lineage>
        <taxon>Bacteria</taxon>
        <taxon>Pseudomonadati</taxon>
        <taxon>Pseudomonadota</taxon>
        <taxon>Gammaproteobacteria</taxon>
        <taxon>Steroidobacterales</taxon>
        <taxon>Steroidobacteraceae</taxon>
        <taxon>Povalibacter</taxon>
    </lineage>
</organism>
<dbReference type="InterPro" id="IPR020941">
    <property type="entry name" value="SUFU-like_domain"/>
</dbReference>
<evidence type="ECO:0000259" key="1">
    <source>
        <dbReference type="Pfam" id="PF05076"/>
    </source>
</evidence>
<name>A0A841HIV6_9GAMM</name>
<dbReference type="AlphaFoldDB" id="A0A841HIV6"/>
<evidence type="ECO:0000313" key="3">
    <source>
        <dbReference type="Proteomes" id="UP000588068"/>
    </source>
</evidence>
<evidence type="ECO:0000313" key="2">
    <source>
        <dbReference type="EMBL" id="MBB6092319.1"/>
    </source>
</evidence>
<feature type="domain" description="Suppressor of fused-like" evidence="1">
    <location>
        <begin position="5"/>
        <end position="164"/>
    </location>
</feature>
<dbReference type="Proteomes" id="UP000588068">
    <property type="component" value="Unassembled WGS sequence"/>
</dbReference>
<reference evidence="2 3" key="1">
    <citation type="submission" date="2020-08" db="EMBL/GenBank/DDBJ databases">
        <title>Genomic Encyclopedia of Type Strains, Phase IV (KMG-IV): sequencing the most valuable type-strain genomes for metagenomic binning, comparative biology and taxonomic classification.</title>
        <authorList>
            <person name="Goeker M."/>
        </authorList>
    </citation>
    <scope>NUCLEOTIDE SEQUENCE [LARGE SCALE GENOMIC DNA]</scope>
    <source>
        <strain evidence="2 3">DSM 26723</strain>
    </source>
</reference>
<dbReference type="SUPFAM" id="SSF103359">
    <property type="entry name" value="Suppressor of Fused, N-terminal domain"/>
    <property type="match status" value="1"/>
</dbReference>
<gene>
    <name evidence="2" type="ORF">HNQ60_001165</name>
</gene>
<comment type="caution">
    <text evidence="2">The sequence shown here is derived from an EMBL/GenBank/DDBJ whole genome shotgun (WGS) entry which is preliminary data.</text>
</comment>
<dbReference type="Pfam" id="PF05076">
    <property type="entry name" value="SUFU"/>
    <property type="match status" value="1"/>
</dbReference>
<keyword evidence="3" id="KW-1185">Reference proteome</keyword>
<dbReference type="EMBL" id="JACHHZ010000001">
    <property type="protein sequence ID" value="MBB6092319.1"/>
    <property type="molecule type" value="Genomic_DNA"/>
</dbReference>
<sequence length="174" mass="19689">MPAAIDRPVHMLFTAGMSDRAMNTGGRRNAPQHIELMMTLPETWKLDSLGAADPEYWPIRVLAQLAREPLRRGTALGWGDTVANGEPPIPYAKGTALCGVIIAPSLLVPKDFYQLDVDRRHIEFYAAIPLYREELKLRADEGMETLLTRLLEHRVNDLVDPRRRNVTKKLFGLF</sequence>
<proteinExistence type="predicted"/>
<protein>
    <recommendedName>
        <fullName evidence="1">Suppressor of fused-like domain-containing protein</fullName>
    </recommendedName>
</protein>
<accession>A0A841HIV6</accession>